<organism evidence="2 3">
    <name type="scientific">Lithospermum erythrorhizon</name>
    <name type="common">Purple gromwell</name>
    <name type="synonym">Lithospermum officinale var. erythrorhizon</name>
    <dbReference type="NCBI Taxonomy" id="34254"/>
    <lineage>
        <taxon>Eukaryota</taxon>
        <taxon>Viridiplantae</taxon>
        <taxon>Streptophyta</taxon>
        <taxon>Embryophyta</taxon>
        <taxon>Tracheophyta</taxon>
        <taxon>Spermatophyta</taxon>
        <taxon>Magnoliopsida</taxon>
        <taxon>eudicotyledons</taxon>
        <taxon>Gunneridae</taxon>
        <taxon>Pentapetalae</taxon>
        <taxon>asterids</taxon>
        <taxon>lamiids</taxon>
        <taxon>Boraginales</taxon>
        <taxon>Boraginaceae</taxon>
        <taxon>Boraginoideae</taxon>
        <taxon>Lithospermeae</taxon>
        <taxon>Lithospermum</taxon>
    </lineage>
</organism>
<dbReference type="AlphaFoldDB" id="A0AAV3RWJ4"/>
<accession>A0AAV3RWJ4</accession>
<feature type="compositionally biased region" description="Polar residues" evidence="1">
    <location>
        <begin position="257"/>
        <end position="266"/>
    </location>
</feature>
<keyword evidence="3" id="KW-1185">Reference proteome</keyword>
<sequence>MSQSSKNQMDNYELRPRNNPNHTECSRAGEMSLFPVVEPATRELVPPATQVPATQVTRGSIQSTTPTAAERAEAAYQDIMTSLPTFLKKSLPSQITIDQLDSFSTYVSIPFDKTLKDEAKSLQTCTEVDIRAVDKLRAALPQETENTHRLPWYTFVDEAMLVLSGLVYDKEFDPEAKDDPSTWDELMIIASASQMEEVDFDAMLGERPYFFDHVKIKSNTKPRESMVPSDFAPAAPLPLSAIPVPQVRPILKRITNDIPTSTSNSSKRAKKVVPFKRSSKIMPRDSRE</sequence>
<feature type="compositionally biased region" description="Basic residues" evidence="1">
    <location>
        <begin position="267"/>
        <end position="279"/>
    </location>
</feature>
<name>A0AAV3RWJ4_LITER</name>
<reference evidence="2 3" key="1">
    <citation type="submission" date="2024-01" db="EMBL/GenBank/DDBJ databases">
        <title>The complete chloroplast genome sequence of Lithospermum erythrorhizon: insights into the phylogenetic relationship among Boraginaceae species and the maternal lineages of purple gromwells.</title>
        <authorList>
            <person name="Okada T."/>
            <person name="Watanabe K."/>
        </authorList>
    </citation>
    <scope>NUCLEOTIDE SEQUENCE [LARGE SCALE GENOMIC DNA]</scope>
</reference>
<feature type="region of interest" description="Disordered" evidence="1">
    <location>
        <begin position="255"/>
        <end position="288"/>
    </location>
</feature>
<feature type="region of interest" description="Disordered" evidence="1">
    <location>
        <begin position="1"/>
        <end position="25"/>
    </location>
</feature>
<feature type="compositionally biased region" description="Polar residues" evidence="1">
    <location>
        <begin position="1"/>
        <end position="10"/>
    </location>
</feature>
<proteinExistence type="predicted"/>
<gene>
    <name evidence="2" type="ORF">LIER_32025</name>
</gene>
<dbReference type="Proteomes" id="UP001454036">
    <property type="component" value="Unassembled WGS sequence"/>
</dbReference>
<evidence type="ECO:0000256" key="1">
    <source>
        <dbReference type="SAM" id="MobiDB-lite"/>
    </source>
</evidence>
<evidence type="ECO:0000313" key="3">
    <source>
        <dbReference type="Proteomes" id="UP001454036"/>
    </source>
</evidence>
<evidence type="ECO:0000313" key="2">
    <source>
        <dbReference type="EMBL" id="GAA0184737.1"/>
    </source>
</evidence>
<comment type="caution">
    <text evidence="2">The sequence shown here is derived from an EMBL/GenBank/DDBJ whole genome shotgun (WGS) entry which is preliminary data.</text>
</comment>
<dbReference type="EMBL" id="BAABME010012126">
    <property type="protein sequence ID" value="GAA0184737.1"/>
    <property type="molecule type" value="Genomic_DNA"/>
</dbReference>
<protein>
    <submittedName>
        <fullName evidence="2">Uncharacterized protein</fullName>
    </submittedName>
</protein>